<name>A0A6B0VSB4_9EURY</name>
<dbReference type="PANTHER" id="PTHR32114:SF2">
    <property type="entry name" value="ABC TRANSPORTER ABCH.3"/>
    <property type="match status" value="1"/>
</dbReference>
<dbReference type="RefSeq" id="WP_160067765.1">
    <property type="nucleotide sequence ID" value="NZ_WUYX01000071.1"/>
</dbReference>
<dbReference type="Gene3D" id="3.40.50.300">
    <property type="entry name" value="P-loop containing nucleotide triphosphate hydrolases"/>
    <property type="match status" value="2"/>
</dbReference>
<dbReference type="AlphaFoldDB" id="A0A6B0VSB4"/>
<keyword evidence="1 3" id="KW-0175">Coiled coil</keyword>
<keyword evidence="7" id="KW-1185">Reference proteome</keyword>
<evidence type="ECO:0000256" key="3">
    <source>
        <dbReference type="SAM" id="Coils"/>
    </source>
</evidence>
<dbReference type="InterPro" id="IPR027417">
    <property type="entry name" value="P-loop_NTPase"/>
</dbReference>
<dbReference type="PANTHER" id="PTHR32114">
    <property type="entry name" value="ABC TRANSPORTER ABCH.3"/>
    <property type="match status" value="1"/>
</dbReference>
<dbReference type="OrthoDB" id="25344at2157"/>
<protein>
    <submittedName>
        <fullName evidence="6">AAA family ATPase</fullName>
    </submittedName>
</protein>
<feature type="coiled-coil region" evidence="3">
    <location>
        <begin position="414"/>
        <end position="500"/>
    </location>
</feature>
<comment type="similarity">
    <text evidence="2">Belongs to the Sph1/Sph2 family.</text>
</comment>
<accession>A0A6B0VSB4</accession>
<dbReference type="SUPFAM" id="SSF52540">
    <property type="entry name" value="P-loop containing nucleoside triphosphate hydrolases"/>
    <property type="match status" value="2"/>
</dbReference>
<dbReference type="Proteomes" id="UP000434101">
    <property type="component" value="Unassembled WGS sequence"/>
</dbReference>
<evidence type="ECO:0000259" key="5">
    <source>
        <dbReference type="Pfam" id="PF13175"/>
    </source>
</evidence>
<feature type="compositionally biased region" description="Basic and acidic residues" evidence="4">
    <location>
        <begin position="661"/>
        <end position="676"/>
    </location>
</feature>
<gene>
    <name evidence="6" type="ORF">GS429_20675</name>
</gene>
<evidence type="ECO:0000256" key="2">
    <source>
        <dbReference type="ARBA" id="ARBA00049666"/>
    </source>
</evidence>
<reference evidence="6 7" key="1">
    <citation type="submission" date="2020-01" db="EMBL/GenBank/DDBJ databases">
        <title>Natronorubrum sp. JWXQ-INN 674 isolated from Inner Mongolia Autonomous Region of China.</title>
        <authorList>
            <person name="Xue Q."/>
        </authorList>
    </citation>
    <scope>NUCLEOTIDE SEQUENCE [LARGE SCALE GENOMIC DNA]</scope>
    <source>
        <strain evidence="6 7">JWXQ-INN-674</strain>
    </source>
</reference>
<proteinExistence type="inferred from homology"/>
<comment type="caution">
    <text evidence="6">The sequence shown here is derived from an EMBL/GenBank/DDBJ whole genome shotgun (WGS) entry which is preliminary data.</text>
</comment>
<evidence type="ECO:0000256" key="1">
    <source>
        <dbReference type="ARBA" id="ARBA00023054"/>
    </source>
</evidence>
<dbReference type="InterPro" id="IPR041685">
    <property type="entry name" value="AAA_GajA/Old/RecF-like"/>
</dbReference>
<dbReference type="Pfam" id="PF13175">
    <property type="entry name" value="AAA_15"/>
    <property type="match status" value="1"/>
</dbReference>
<sequence length="697" mass="80510">MRILEVTLKNFRPFYDEVNVPLNIEEDKPLIFIIGKNDRGKTAFLEALKFCLYGYDGSFQQINTKWRRAINRRAATEGDGETRVTVEFIDNDTVYRVSRFIEFEQVDDPDEREPERSEVTVTIPGGDGGEDETIIAQRDGEKEYNQFMNNILPASASNFFFFDGEEVGNRYAGTQEEEEYSREDIREAIETVLGIQQIQKAIDDMDNNASYYNEQYLEAESDREDLDTLKDEKGELEDELSAQKTQLDTEQQVLENKEKALEKVENQIADAVELVEKQDRIDDIDNLLNGVDEEEADTDEEEEGLYNILERKKDELQDYHTYFGSILIGVATSEVLEKIQVEQTAEKERVINDLLKPAVEKCLCGNEIGEEEEDILEQSLESFQSDSKQAKYDLRQLASKHQDHLKESSDGRTIDKLKTDYHGLYSEVRDLEERIEDLEEEQADLEGEIDEAAMSKSDVEDLREEKSRIKEEIGESNSTISNIEDEIDRLESAINSKEDRIDSMGGATKEEERYRRLRNLCRKSRDAWQEIKEGYVESRRKDVQDYATEVLRRLTNKEGVYKGLEISANYELDVVTSSGTRPLEEQDPSQGARQIIAYAFIAGLNRWTARNAPVVIDTPVGRLDPTHKDNLINYLPEFKDQVIMLYQPDEFHKEDLHKVKDQTSRHLRIRQREGDPKSSVVEPFEPEIEDKPEALVQ</sequence>
<feature type="coiled-coil region" evidence="3">
    <location>
        <begin position="219"/>
        <end position="281"/>
    </location>
</feature>
<evidence type="ECO:0000313" key="6">
    <source>
        <dbReference type="EMBL" id="MXV64438.1"/>
    </source>
</evidence>
<evidence type="ECO:0000313" key="7">
    <source>
        <dbReference type="Proteomes" id="UP000434101"/>
    </source>
</evidence>
<organism evidence="6 7">
    <name type="scientific">Natronorubrum halalkaliphilum</name>
    <dbReference type="NCBI Taxonomy" id="2691917"/>
    <lineage>
        <taxon>Archaea</taxon>
        <taxon>Methanobacteriati</taxon>
        <taxon>Methanobacteriota</taxon>
        <taxon>Stenosarchaea group</taxon>
        <taxon>Halobacteria</taxon>
        <taxon>Halobacteriales</taxon>
        <taxon>Natrialbaceae</taxon>
        <taxon>Natronorubrum</taxon>
    </lineage>
</organism>
<feature type="region of interest" description="Disordered" evidence="4">
    <location>
        <begin position="661"/>
        <end position="697"/>
    </location>
</feature>
<evidence type="ECO:0000256" key="4">
    <source>
        <dbReference type="SAM" id="MobiDB-lite"/>
    </source>
</evidence>
<dbReference type="EMBL" id="WUYX01000071">
    <property type="protein sequence ID" value="MXV64438.1"/>
    <property type="molecule type" value="Genomic_DNA"/>
</dbReference>
<feature type="domain" description="Endonuclease GajA/Old nuclease/RecF-like AAA" evidence="5">
    <location>
        <begin position="1"/>
        <end position="303"/>
    </location>
</feature>